<feature type="domain" description="HAMP" evidence="15">
    <location>
        <begin position="198"/>
        <end position="250"/>
    </location>
</feature>
<dbReference type="PROSITE" id="PS51257">
    <property type="entry name" value="PROKAR_LIPOPROTEIN"/>
    <property type="match status" value="1"/>
</dbReference>
<feature type="coiled-coil region" evidence="12">
    <location>
        <begin position="238"/>
        <end position="272"/>
    </location>
</feature>
<dbReference type="SMART" id="SM00304">
    <property type="entry name" value="HAMP"/>
    <property type="match status" value="1"/>
</dbReference>
<keyword evidence="4" id="KW-1003">Cell membrane</keyword>
<dbReference type="PANTHER" id="PTHR45453:SF3">
    <property type="entry name" value="HISTIDINE KINASE"/>
    <property type="match status" value="1"/>
</dbReference>
<evidence type="ECO:0000256" key="5">
    <source>
        <dbReference type="ARBA" id="ARBA00022553"/>
    </source>
</evidence>
<evidence type="ECO:0000313" key="17">
    <source>
        <dbReference type="Proteomes" id="UP000678895"/>
    </source>
</evidence>
<evidence type="ECO:0000256" key="8">
    <source>
        <dbReference type="ARBA" id="ARBA00022777"/>
    </source>
</evidence>
<evidence type="ECO:0000256" key="12">
    <source>
        <dbReference type="SAM" id="Coils"/>
    </source>
</evidence>
<keyword evidence="10" id="KW-0902">Two-component regulatory system</keyword>
<evidence type="ECO:0000256" key="1">
    <source>
        <dbReference type="ARBA" id="ARBA00000085"/>
    </source>
</evidence>
<dbReference type="AlphaFoldDB" id="A0A920CHD5"/>
<keyword evidence="12" id="KW-0175">Coiled coil</keyword>
<dbReference type="InterPro" id="IPR003660">
    <property type="entry name" value="HAMP_dom"/>
</dbReference>
<evidence type="ECO:0000256" key="2">
    <source>
        <dbReference type="ARBA" id="ARBA00004651"/>
    </source>
</evidence>
<sequence>MKRHKSVSFKIFMVTSSVLILLSCIMYFTLYFILPSFYLQHKKSDLNHGLTELLQNFPQGNWEAGKERIRDFSQTYNAGVIVKDATGRIIFPAITVAEPLPLERDEVEGQINPEHLQLSMEFPDDERSSTSNPNNDAEMIIHNDLSLPGYEREGGYSMSVFASLQPVDEAANMVLKLAPYMMVIIFVIAVGGASIYSHYFARPLVQMSKVAKRMALLDFSERSSYTSEDEIGEISHSLNKLSINLQHSMQELTEANAQLKSDIQRKEELEAMRREFVATISHELKTPLTAISGQLEAMIHQVGPYRDRDKYLAQSHRIVKQMEKLVYEILEISRLESDSFQPQRTIVNLSKLLDEIMEPIQYYCELNEIAFEVRVPQSVKVVGDTQLLAKAISNIIGNAAHYTPKGERIVVHLSADGRYATLSVLNTGVHLDEAEIPRLFEAFYRIDKSRSRQTGGSGLGLYIVKKVLDVHQATYTLSNQSNGVEFVVQLPQNEPLA</sequence>
<dbReference type="Pfam" id="PF00672">
    <property type="entry name" value="HAMP"/>
    <property type="match status" value="1"/>
</dbReference>
<protein>
    <recommendedName>
        <fullName evidence="3">histidine kinase</fullName>
        <ecNumber evidence="3">2.7.13.3</ecNumber>
    </recommendedName>
</protein>
<dbReference type="SUPFAM" id="SSF47384">
    <property type="entry name" value="Homodimeric domain of signal transducing histidine kinase"/>
    <property type="match status" value="1"/>
</dbReference>
<dbReference type="EMBL" id="BORS01000001">
    <property type="protein sequence ID" value="GIO40316.1"/>
    <property type="molecule type" value="Genomic_DNA"/>
</dbReference>
<keyword evidence="17" id="KW-1185">Reference proteome</keyword>
<organism evidence="16 17">
    <name type="scientific">Paenibacillus apis</name>
    <dbReference type="NCBI Taxonomy" id="1792174"/>
    <lineage>
        <taxon>Bacteria</taxon>
        <taxon>Bacillati</taxon>
        <taxon>Bacillota</taxon>
        <taxon>Bacilli</taxon>
        <taxon>Bacillales</taxon>
        <taxon>Paenibacillaceae</taxon>
        <taxon>Paenibacillus</taxon>
    </lineage>
</organism>
<evidence type="ECO:0000259" key="14">
    <source>
        <dbReference type="PROSITE" id="PS50109"/>
    </source>
</evidence>
<comment type="subcellular location">
    <subcellularLocation>
        <location evidence="2">Cell membrane</location>
        <topology evidence="2">Multi-pass membrane protein</topology>
    </subcellularLocation>
</comment>
<evidence type="ECO:0000256" key="13">
    <source>
        <dbReference type="SAM" id="Phobius"/>
    </source>
</evidence>
<dbReference type="Gene3D" id="1.10.287.130">
    <property type="match status" value="1"/>
</dbReference>
<evidence type="ECO:0000256" key="3">
    <source>
        <dbReference type="ARBA" id="ARBA00012438"/>
    </source>
</evidence>
<dbReference type="GO" id="GO:0005524">
    <property type="term" value="F:ATP binding"/>
    <property type="evidence" value="ECO:0007669"/>
    <property type="project" value="UniProtKB-KW"/>
</dbReference>
<dbReference type="Pfam" id="PF00512">
    <property type="entry name" value="HisKA"/>
    <property type="match status" value="1"/>
</dbReference>
<evidence type="ECO:0000256" key="7">
    <source>
        <dbReference type="ARBA" id="ARBA00022741"/>
    </source>
</evidence>
<comment type="catalytic activity">
    <reaction evidence="1">
        <text>ATP + protein L-histidine = ADP + protein N-phospho-L-histidine.</text>
        <dbReference type="EC" id="2.7.13.3"/>
    </reaction>
</comment>
<keyword evidence="5" id="KW-0597">Phosphoprotein</keyword>
<dbReference type="GO" id="GO:0005886">
    <property type="term" value="C:plasma membrane"/>
    <property type="evidence" value="ECO:0007669"/>
    <property type="project" value="UniProtKB-SubCell"/>
</dbReference>
<keyword evidence="13" id="KW-1133">Transmembrane helix</keyword>
<dbReference type="SUPFAM" id="SSF55874">
    <property type="entry name" value="ATPase domain of HSP90 chaperone/DNA topoisomerase II/histidine kinase"/>
    <property type="match status" value="1"/>
</dbReference>
<dbReference type="CDD" id="cd00082">
    <property type="entry name" value="HisKA"/>
    <property type="match status" value="1"/>
</dbReference>
<dbReference type="GO" id="GO:0016036">
    <property type="term" value="P:cellular response to phosphate starvation"/>
    <property type="evidence" value="ECO:0007669"/>
    <property type="project" value="TreeGrafter"/>
</dbReference>
<dbReference type="FunFam" id="3.30.565.10:FF:000006">
    <property type="entry name" value="Sensor histidine kinase WalK"/>
    <property type="match status" value="1"/>
</dbReference>
<keyword evidence="8 16" id="KW-0418">Kinase</keyword>
<accession>A0A920CHD5</accession>
<dbReference type="Gene3D" id="6.10.340.10">
    <property type="match status" value="1"/>
</dbReference>
<dbReference type="InterPro" id="IPR036890">
    <property type="entry name" value="HATPase_C_sf"/>
</dbReference>
<reference evidence="16" key="1">
    <citation type="submission" date="2021-03" db="EMBL/GenBank/DDBJ databases">
        <title>Antimicrobial resistance genes in bacteria isolated from Japanese honey, and their potential for conferring macrolide and lincosamide resistance in the American foulbrood pathogen Paenibacillus larvae.</title>
        <authorList>
            <person name="Okamoto M."/>
            <person name="Kumagai M."/>
            <person name="Kanamori H."/>
            <person name="Takamatsu D."/>
        </authorList>
    </citation>
    <scope>NUCLEOTIDE SEQUENCE</scope>
    <source>
        <strain evidence="16">J41TS4</strain>
    </source>
</reference>
<evidence type="ECO:0000256" key="6">
    <source>
        <dbReference type="ARBA" id="ARBA00022679"/>
    </source>
</evidence>
<feature type="domain" description="Histidine kinase" evidence="14">
    <location>
        <begin position="279"/>
        <end position="494"/>
    </location>
</feature>
<proteinExistence type="predicted"/>
<dbReference type="Pfam" id="PF02518">
    <property type="entry name" value="HATPase_c"/>
    <property type="match status" value="1"/>
</dbReference>
<dbReference type="Gene3D" id="3.30.565.10">
    <property type="entry name" value="Histidine kinase-like ATPase, C-terminal domain"/>
    <property type="match status" value="1"/>
</dbReference>
<dbReference type="GO" id="GO:0000155">
    <property type="term" value="F:phosphorelay sensor kinase activity"/>
    <property type="evidence" value="ECO:0007669"/>
    <property type="project" value="InterPro"/>
</dbReference>
<dbReference type="EC" id="2.7.13.3" evidence="3"/>
<dbReference type="InterPro" id="IPR005467">
    <property type="entry name" value="His_kinase_dom"/>
</dbReference>
<evidence type="ECO:0000256" key="9">
    <source>
        <dbReference type="ARBA" id="ARBA00022840"/>
    </source>
</evidence>
<gene>
    <name evidence="16" type="ORF">J41TS4_00740</name>
</gene>
<evidence type="ECO:0000256" key="10">
    <source>
        <dbReference type="ARBA" id="ARBA00023012"/>
    </source>
</evidence>
<keyword evidence="11 13" id="KW-0472">Membrane</keyword>
<keyword evidence="6" id="KW-0808">Transferase</keyword>
<keyword evidence="7" id="KW-0547">Nucleotide-binding</keyword>
<evidence type="ECO:0000313" key="16">
    <source>
        <dbReference type="EMBL" id="GIO40316.1"/>
    </source>
</evidence>
<evidence type="ECO:0000256" key="4">
    <source>
        <dbReference type="ARBA" id="ARBA00022475"/>
    </source>
</evidence>
<evidence type="ECO:0000256" key="11">
    <source>
        <dbReference type="ARBA" id="ARBA00023136"/>
    </source>
</evidence>
<dbReference type="InterPro" id="IPR036097">
    <property type="entry name" value="HisK_dim/P_sf"/>
</dbReference>
<dbReference type="PROSITE" id="PS50109">
    <property type="entry name" value="HIS_KIN"/>
    <property type="match status" value="1"/>
</dbReference>
<dbReference type="FunFam" id="1.10.287.130:FF:000001">
    <property type="entry name" value="Two-component sensor histidine kinase"/>
    <property type="match status" value="1"/>
</dbReference>
<dbReference type="SUPFAM" id="SSF158472">
    <property type="entry name" value="HAMP domain-like"/>
    <property type="match status" value="1"/>
</dbReference>
<dbReference type="GO" id="GO:0004721">
    <property type="term" value="F:phosphoprotein phosphatase activity"/>
    <property type="evidence" value="ECO:0007669"/>
    <property type="project" value="TreeGrafter"/>
</dbReference>
<dbReference type="PANTHER" id="PTHR45453">
    <property type="entry name" value="PHOSPHATE REGULON SENSOR PROTEIN PHOR"/>
    <property type="match status" value="1"/>
</dbReference>
<dbReference type="InterPro" id="IPR004358">
    <property type="entry name" value="Sig_transdc_His_kin-like_C"/>
</dbReference>
<dbReference type="PROSITE" id="PS50885">
    <property type="entry name" value="HAMP"/>
    <property type="match status" value="1"/>
</dbReference>
<name>A0A920CHD5_9BACL</name>
<evidence type="ECO:0000259" key="15">
    <source>
        <dbReference type="PROSITE" id="PS50885"/>
    </source>
</evidence>
<dbReference type="InterPro" id="IPR003661">
    <property type="entry name" value="HisK_dim/P_dom"/>
</dbReference>
<dbReference type="InterPro" id="IPR003594">
    <property type="entry name" value="HATPase_dom"/>
</dbReference>
<dbReference type="Proteomes" id="UP000678895">
    <property type="component" value="Unassembled WGS sequence"/>
</dbReference>
<dbReference type="SMART" id="SM00387">
    <property type="entry name" value="HATPase_c"/>
    <property type="match status" value="1"/>
</dbReference>
<dbReference type="InterPro" id="IPR050351">
    <property type="entry name" value="BphY/WalK/GraS-like"/>
</dbReference>
<dbReference type="CDD" id="cd06225">
    <property type="entry name" value="HAMP"/>
    <property type="match status" value="1"/>
</dbReference>
<feature type="transmembrane region" description="Helical" evidence="13">
    <location>
        <begin position="177"/>
        <end position="199"/>
    </location>
</feature>
<feature type="transmembrane region" description="Helical" evidence="13">
    <location>
        <begin position="12"/>
        <end position="34"/>
    </location>
</feature>
<keyword evidence="13" id="KW-0812">Transmembrane</keyword>
<keyword evidence="9" id="KW-0067">ATP-binding</keyword>
<dbReference type="PRINTS" id="PR00344">
    <property type="entry name" value="BCTRLSENSOR"/>
</dbReference>
<comment type="caution">
    <text evidence="16">The sequence shown here is derived from an EMBL/GenBank/DDBJ whole genome shotgun (WGS) entry which is preliminary data.</text>
</comment>
<dbReference type="SMART" id="SM00388">
    <property type="entry name" value="HisKA"/>
    <property type="match status" value="1"/>
</dbReference>
<dbReference type="RefSeq" id="WP_301624026.1">
    <property type="nucleotide sequence ID" value="NZ_BORS01000001.1"/>
</dbReference>